<protein>
    <submittedName>
        <fullName evidence="7">MFS transporter</fullName>
    </submittedName>
</protein>
<keyword evidence="4 5" id="KW-0472">Membrane</keyword>
<dbReference type="SUPFAM" id="SSF103473">
    <property type="entry name" value="MFS general substrate transporter"/>
    <property type="match status" value="1"/>
</dbReference>
<evidence type="ECO:0000256" key="3">
    <source>
        <dbReference type="ARBA" id="ARBA00022989"/>
    </source>
</evidence>
<evidence type="ECO:0000313" key="7">
    <source>
        <dbReference type="EMBL" id="MFF4775709.1"/>
    </source>
</evidence>
<feature type="transmembrane region" description="Helical" evidence="5">
    <location>
        <begin position="370"/>
        <end position="391"/>
    </location>
</feature>
<evidence type="ECO:0000256" key="1">
    <source>
        <dbReference type="ARBA" id="ARBA00004651"/>
    </source>
</evidence>
<dbReference type="PROSITE" id="PS50850">
    <property type="entry name" value="MFS"/>
    <property type="match status" value="1"/>
</dbReference>
<comment type="caution">
    <text evidence="7">The sequence shown here is derived from an EMBL/GenBank/DDBJ whole genome shotgun (WGS) entry which is preliminary data.</text>
</comment>
<feature type="transmembrane region" description="Helical" evidence="5">
    <location>
        <begin position="147"/>
        <end position="168"/>
    </location>
</feature>
<feature type="transmembrane region" description="Helical" evidence="5">
    <location>
        <begin position="305"/>
        <end position="328"/>
    </location>
</feature>
<proteinExistence type="predicted"/>
<evidence type="ECO:0000259" key="6">
    <source>
        <dbReference type="PROSITE" id="PS50850"/>
    </source>
</evidence>
<dbReference type="Pfam" id="PF07690">
    <property type="entry name" value="MFS_1"/>
    <property type="match status" value="1"/>
</dbReference>
<keyword evidence="2 5" id="KW-0812">Transmembrane</keyword>
<accession>A0ABW6V8S0</accession>
<feature type="transmembrane region" description="Helical" evidence="5">
    <location>
        <begin position="205"/>
        <end position="228"/>
    </location>
</feature>
<dbReference type="RefSeq" id="WP_387343926.1">
    <property type="nucleotide sequence ID" value="NZ_JBIAXI010000014.1"/>
</dbReference>
<feature type="transmembrane region" description="Helical" evidence="5">
    <location>
        <begin position="20"/>
        <end position="45"/>
    </location>
</feature>
<feature type="transmembrane region" description="Helical" evidence="5">
    <location>
        <begin position="57"/>
        <end position="76"/>
    </location>
</feature>
<evidence type="ECO:0000256" key="2">
    <source>
        <dbReference type="ARBA" id="ARBA00022692"/>
    </source>
</evidence>
<dbReference type="Proteomes" id="UP001602119">
    <property type="component" value="Unassembled WGS sequence"/>
</dbReference>
<dbReference type="Gene3D" id="1.20.1250.20">
    <property type="entry name" value="MFS general substrate transporter like domains"/>
    <property type="match status" value="2"/>
</dbReference>
<feature type="transmembrane region" description="Helical" evidence="5">
    <location>
        <begin position="439"/>
        <end position="462"/>
    </location>
</feature>
<dbReference type="InterPro" id="IPR011701">
    <property type="entry name" value="MFS"/>
</dbReference>
<feature type="transmembrane region" description="Helical" evidence="5">
    <location>
        <begin position="88"/>
        <end position="107"/>
    </location>
</feature>
<feature type="transmembrane region" description="Helical" evidence="5">
    <location>
        <begin position="340"/>
        <end position="358"/>
    </location>
</feature>
<feature type="transmembrane region" description="Helical" evidence="5">
    <location>
        <begin position="113"/>
        <end position="135"/>
    </location>
</feature>
<feature type="domain" description="Major facilitator superfamily (MFS) profile" evidence="6">
    <location>
        <begin position="23"/>
        <end position="467"/>
    </location>
</feature>
<gene>
    <name evidence="7" type="ORF">ACFY05_22915</name>
</gene>
<keyword evidence="3 5" id="KW-1133">Transmembrane helix</keyword>
<dbReference type="PANTHER" id="PTHR23501">
    <property type="entry name" value="MAJOR FACILITATOR SUPERFAMILY"/>
    <property type="match status" value="1"/>
</dbReference>
<comment type="subcellular location">
    <subcellularLocation>
        <location evidence="1">Cell membrane</location>
        <topology evidence="1">Multi-pass membrane protein</topology>
    </subcellularLocation>
</comment>
<dbReference type="InterPro" id="IPR020846">
    <property type="entry name" value="MFS_dom"/>
</dbReference>
<dbReference type="InterPro" id="IPR036259">
    <property type="entry name" value="MFS_trans_sf"/>
</dbReference>
<reference evidence="7 8" key="1">
    <citation type="submission" date="2024-10" db="EMBL/GenBank/DDBJ databases">
        <title>The Natural Products Discovery Center: Release of the First 8490 Sequenced Strains for Exploring Actinobacteria Biosynthetic Diversity.</title>
        <authorList>
            <person name="Kalkreuter E."/>
            <person name="Kautsar S.A."/>
            <person name="Yang D."/>
            <person name="Bader C.D."/>
            <person name="Teijaro C.N."/>
            <person name="Fluegel L."/>
            <person name="Davis C.M."/>
            <person name="Simpson J.R."/>
            <person name="Lauterbach L."/>
            <person name="Steele A.D."/>
            <person name="Gui C."/>
            <person name="Meng S."/>
            <person name="Li G."/>
            <person name="Viehrig K."/>
            <person name="Ye F."/>
            <person name="Su P."/>
            <person name="Kiefer A.F."/>
            <person name="Nichols A."/>
            <person name="Cepeda A.J."/>
            <person name="Yan W."/>
            <person name="Fan B."/>
            <person name="Jiang Y."/>
            <person name="Adhikari A."/>
            <person name="Zheng C.-J."/>
            <person name="Schuster L."/>
            <person name="Cowan T.M."/>
            <person name="Smanski M.J."/>
            <person name="Chevrette M.G."/>
            <person name="De Carvalho L.P.S."/>
            <person name="Shen B."/>
        </authorList>
    </citation>
    <scope>NUCLEOTIDE SEQUENCE [LARGE SCALE GENOMIC DNA]</scope>
    <source>
        <strain evidence="7 8">NPDC001281</strain>
    </source>
</reference>
<name>A0ABW6V8S0_MICFU</name>
<feature type="transmembrane region" description="Helical" evidence="5">
    <location>
        <begin position="234"/>
        <end position="254"/>
    </location>
</feature>
<dbReference type="EMBL" id="JBIAXI010000014">
    <property type="protein sequence ID" value="MFF4775709.1"/>
    <property type="molecule type" value="Genomic_DNA"/>
</dbReference>
<keyword evidence="8" id="KW-1185">Reference proteome</keyword>
<sequence>MALSDLTASDPAARPTGRRLILPLAAVMLAQLLAVVDLNITAAALPAVVAEFGDLDLFAWVTTGAVLASTVTTPLYGRFGDVFGRKPVFVTALAVLSAGSVLCGLSGSMIELVVFRAVQGVGAGGLMVSAVAVYAELLDPRRRVRHQIYFATGMNVFTALSPFVGGLVTDAMGWRWTFFLTVPVALVALVLIATARLARPEGAAAVDYAGAALLGGGCLCLVLLSSWAGTEYAWGSPVVVGLAAAVVLLAALWVRAEHRAARPIVPLRLFRDRVLVAANVQGFVTGLAMFAAITFLPLLMVASGASVTGAGAALLPITAGTLVASLGGSPLMARLGHPQAFGVAGGVLLLAGLVGLAAQTAYGGVAPGPIAVWTACFGVGLGLMFQVYSVAVMNHAPRPDLGAALAVQSLSRQLGGMLGLAALSGVFRSELARTGEHAAAAGVVFAIAAACAAGGLVAALLLRVPHVPSRPPVPAGGRQAS</sequence>
<evidence type="ECO:0000256" key="5">
    <source>
        <dbReference type="SAM" id="Phobius"/>
    </source>
</evidence>
<evidence type="ECO:0000256" key="4">
    <source>
        <dbReference type="ARBA" id="ARBA00023136"/>
    </source>
</evidence>
<evidence type="ECO:0000313" key="8">
    <source>
        <dbReference type="Proteomes" id="UP001602119"/>
    </source>
</evidence>
<organism evidence="7 8">
    <name type="scientific">Microtetraspora fusca</name>
    <dbReference type="NCBI Taxonomy" id="1997"/>
    <lineage>
        <taxon>Bacteria</taxon>
        <taxon>Bacillati</taxon>
        <taxon>Actinomycetota</taxon>
        <taxon>Actinomycetes</taxon>
        <taxon>Streptosporangiales</taxon>
        <taxon>Streptosporangiaceae</taxon>
        <taxon>Microtetraspora</taxon>
    </lineage>
</organism>
<feature type="transmembrane region" description="Helical" evidence="5">
    <location>
        <begin position="174"/>
        <end position="193"/>
    </location>
</feature>
<feature type="transmembrane region" description="Helical" evidence="5">
    <location>
        <begin position="274"/>
        <end position="299"/>
    </location>
</feature>
<dbReference type="PANTHER" id="PTHR23501:SF197">
    <property type="entry name" value="COMD"/>
    <property type="match status" value="1"/>
</dbReference>